<dbReference type="Proteomes" id="UP001153076">
    <property type="component" value="Unassembled WGS sequence"/>
</dbReference>
<feature type="region of interest" description="Disordered" evidence="1">
    <location>
        <begin position="123"/>
        <end position="212"/>
    </location>
</feature>
<feature type="compositionally biased region" description="Polar residues" evidence="1">
    <location>
        <begin position="179"/>
        <end position="205"/>
    </location>
</feature>
<organism evidence="2 3">
    <name type="scientific">Carnegiea gigantea</name>
    <dbReference type="NCBI Taxonomy" id="171969"/>
    <lineage>
        <taxon>Eukaryota</taxon>
        <taxon>Viridiplantae</taxon>
        <taxon>Streptophyta</taxon>
        <taxon>Embryophyta</taxon>
        <taxon>Tracheophyta</taxon>
        <taxon>Spermatophyta</taxon>
        <taxon>Magnoliopsida</taxon>
        <taxon>eudicotyledons</taxon>
        <taxon>Gunneridae</taxon>
        <taxon>Pentapetalae</taxon>
        <taxon>Caryophyllales</taxon>
        <taxon>Cactineae</taxon>
        <taxon>Cactaceae</taxon>
        <taxon>Cactoideae</taxon>
        <taxon>Echinocereeae</taxon>
        <taxon>Carnegiea</taxon>
    </lineage>
</organism>
<keyword evidence="3" id="KW-1185">Reference proteome</keyword>
<gene>
    <name evidence="2" type="ORF">Cgig2_026230</name>
</gene>
<accession>A0A9Q1QI53</accession>
<dbReference type="EMBL" id="JAKOGI010000118">
    <property type="protein sequence ID" value="KAJ8443443.1"/>
    <property type="molecule type" value="Genomic_DNA"/>
</dbReference>
<comment type="caution">
    <text evidence="2">The sequence shown here is derived from an EMBL/GenBank/DDBJ whole genome shotgun (WGS) entry which is preliminary data.</text>
</comment>
<feature type="compositionally biased region" description="Polar residues" evidence="1">
    <location>
        <begin position="142"/>
        <end position="158"/>
    </location>
</feature>
<protein>
    <submittedName>
        <fullName evidence="2">Uncharacterized protein</fullName>
    </submittedName>
</protein>
<name>A0A9Q1QI53_9CARY</name>
<reference evidence="2" key="1">
    <citation type="submission" date="2022-04" db="EMBL/GenBank/DDBJ databases">
        <title>Carnegiea gigantea Genome sequencing and assembly v2.</title>
        <authorList>
            <person name="Copetti D."/>
            <person name="Sanderson M.J."/>
            <person name="Burquez A."/>
            <person name="Wojciechowski M.F."/>
        </authorList>
    </citation>
    <scope>NUCLEOTIDE SEQUENCE</scope>
    <source>
        <strain evidence="2">SGP5-SGP5p</strain>
        <tissue evidence="2">Aerial part</tissue>
    </source>
</reference>
<evidence type="ECO:0000313" key="2">
    <source>
        <dbReference type="EMBL" id="KAJ8443443.1"/>
    </source>
</evidence>
<evidence type="ECO:0000313" key="3">
    <source>
        <dbReference type="Proteomes" id="UP001153076"/>
    </source>
</evidence>
<dbReference type="AlphaFoldDB" id="A0A9Q1QI53"/>
<sequence>MNEKLATEQSLKTWIMVTVIVGILEHMDLETLHKDMDSRNNLEGQKASTMLGHSGAISDAKTRWKQMGYEEKKAAVQEEMKLIQQLPFNSRYATRRLHVLNKILQLMSIQNTEVPMHAIPNLRSKSVISKQHRMRAEDESRSGQQMVTGQARLSSSNTSRKKPRRRELNRVREMRGNLRQKQTLQQQLDNNNGSNTRTGIGTSSCKKGRVTSDYGKPRRMVGWWLTREGGSIDGGRAIAVNGLVGGFGVGREQAVGLGDLPQRKRSWSCFLPGCPFKRKVTFWWWSGRLPLQLVGL</sequence>
<feature type="compositionally biased region" description="Basic and acidic residues" evidence="1">
    <location>
        <begin position="166"/>
        <end position="176"/>
    </location>
</feature>
<evidence type="ECO:0000256" key="1">
    <source>
        <dbReference type="SAM" id="MobiDB-lite"/>
    </source>
</evidence>
<dbReference type="OrthoDB" id="1928932at2759"/>
<proteinExistence type="predicted"/>